<evidence type="ECO:0000256" key="1">
    <source>
        <dbReference type="ARBA" id="ARBA00004141"/>
    </source>
</evidence>
<evidence type="ECO:0000256" key="2">
    <source>
        <dbReference type="ARBA" id="ARBA00010252"/>
    </source>
</evidence>
<evidence type="ECO:0000313" key="11">
    <source>
        <dbReference type="Proteomes" id="UP001152803"/>
    </source>
</evidence>
<dbReference type="AlphaFoldDB" id="A0A9Q1HNS8"/>
<dbReference type="PANTHER" id="PTHR10838:SF7">
    <property type="entry name" value="SYNAPTOGYRIN-1"/>
    <property type="match status" value="1"/>
</dbReference>
<feature type="transmembrane region" description="Helical" evidence="8">
    <location>
        <begin position="63"/>
        <end position="82"/>
    </location>
</feature>
<feature type="transmembrane region" description="Helical" evidence="8">
    <location>
        <begin position="183"/>
        <end position="202"/>
    </location>
</feature>
<evidence type="ECO:0000256" key="4">
    <source>
        <dbReference type="ARBA" id="ARBA00022989"/>
    </source>
</evidence>
<keyword evidence="4 8" id="KW-1133">Transmembrane helix</keyword>
<protein>
    <recommendedName>
        <fullName evidence="9">MARVEL domain-containing protein</fullName>
    </recommendedName>
</protein>
<proteinExistence type="inferred from homology"/>
<dbReference type="InterPro" id="IPR008253">
    <property type="entry name" value="Marvel"/>
</dbReference>
<dbReference type="GO" id="GO:0030672">
    <property type="term" value="C:synaptic vesicle membrane"/>
    <property type="evidence" value="ECO:0007669"/>
    <property type="project" value="TreeGrafter"/>
</dbReference>
<comment type="subcellular location">
    <subcellularLocation>
        <location evidence="1">Membrane</location>
        <topology evidence="1">Multi-pass membrane protein</topology>
    </subcellularLocation>
</comment>
<accession>A0A9Q1HNS8</accession>
<keyword evidence="3 6" id="KW-0812">Transmembrane</keyword>
<keyword evidence="5 6" id="KW-0472">Membrane</keyword>
<dbReference type="GO" id="GO:0031594">
    <property type="term" value="C:neuromuscular junction"/>
    <property type="evidence" value="ECO:0007669"/>
    <property type="project" value="TreeGrafter"/>
</dbReference>
<dbReference type="Pfam" id="PF01284">
    <property type="entry name" value="MARVEL"/>
    <property type="match status" value="1"/>
</dbReference>
<name>A0A9Q1HNS8_CONCO</name>
<dbReference type="PROSITE" id="PS51225">
    <property type="entry name" value="MARVEL"/>
    <property type="match status" value="1"/>
</dbReference>
<keyword evidence="11" id="KW-1185">Reference proteome</keyword>
<dbReference type="EMBL" id="JAFJMO010000016">
    <property type="protein sequence ID" value="KAJ8254405.1"/>
    <property type="molecule type" value="Genomic_DNA"/>
</dbReference>
<evidence type="ECO:0000313" key="10">
    <source>
        <dbReference type="EMBL" id="KAJ8254405.1"/>
    </source>
</evidence>
<comment type="similarity">
    <text evidence="2">Belongs to the synaptogyrin family.</text>
</comment>
<gene>
    <name evidence="10" type="ORF">COCON_G00210170</name>
</gene>
<evidence type="ECO:0000256" key="7">
    <source>
        <dbReference type="SAM" id="MobiDB-lite"/>
    </source>
</evidence>
<feature type="transmembrane region" description="Helical" evidence="8">
    <location>
        <begin position="137"/>
        <end position="163"/>
    </location>
</feature>
<dbReference type="InterPro" id="IPR016579">
    <property type="entry name" value="Synaptogyrin"/>
</dbReference>
<reference evidence="10" key="1">
    <citation type="journal article" date="2023" name="Science">
        <title>Genome structures resolve the early diversification of teleost fishes.</title>
        <authorList>
            <person name="Parey E."/>
            <person name="Louis A."/>
            <person name="Montfort J."/>
            <person name="Bouchez O."/>
            <person name="Roques C."/>
            <person name="Iampietro C."/>
            <person name="Lluch J."/>
            <person name="Castinel A."/>
            <person name="Donnadieu C."/>
            <person name="Desvignes T."/>
            <person name="Floi Bucao C."/>
            <person name="Jouanno E."/>
            <person name="Wen M."/>
            <person name="Mejri S."/>
            <person name="Dirks R."/>
            <person name="Jansen H."/>
            <person name="Henkel C."/>
            <person name="Chen W.J."/>
            <person name="Zahm M."/>
            <person name="Cabau C."/>
            <person name="Klopp C."/>
            <person name="Thompson A.W."/>
            <person name="Robinson-Rechavi M."/>
            <person name="Braasch I."/>
            <person name="Lecointre G."/>
            <person name="Bobe J."/>
            <person name="Postlethwait J.H."/>
            <person name="Berthelot C."/>
            <person name="Roest Crollius H."/>
            <person name="Guiguen Y."/>
        </authorList>
    </citation>
    <scope>NUCLEOTIDE SEQUENCE</scope>
    <source>
        <strain evidence="10">Concon-B</strain>
    </source>
</reference>
<evidence type="ECO:0000256" key="3">
    <source>
        <dbReference type="ARBA" id="ARBA00022692"/>
    </source>
</evidence>
<feature type="domain" description="MARVEL" evidence="9">
    <location>
        <begin position="53"/>
        <end position="206"/>
    </location>
</feature>
<comment type="caution">
    <text evidence="10">The sequence shown here is derived from an EMBL/GenBank/DDBJ whole genome shotgun (WGS) entry which is preliminary data.</text>
</comment>
<evidence type="ECO:0000256" key="6">
    <source>
        <dbReference type="PROSITE-ProRule" id="PRU00581"/>
    </source>
</evidence>
<evidence type="ECO:0000256" key="8">
    <source>
        <dbReference type="SAM" id="Phobius"/>
    </source>
</evidence>
<feature type="region of interest" description="Disordered" evidence="7">
    <location>
        <begin position="253"/>
        <end position="292"/>
    </location>
</feature>
<dbReference type="Proteomes" id="UP001152803">
    <property type="component" value="Unassembled WGS sequence"/>
</dbReference>
<evidence type="ECO:0000256" key="5">
    <source>
        <dbReference type="ARBA" id="ARBA00023136"/>
    </source>
</evidence>
<sequence length="292" mass="32282">MFEFTYSSRGIPVFPRALLLITHADTGETQTAEDGRNGIRSGEGGGAFDPLTFFRQPQTILRIVSWLFAMVIFSCIANEGYVNRPTEVEQSCIFNRNENACNYGVAMGTLAFLCCMAFLALDVYFPQISGVKDRKKAVMADIGVSAFWSFMWFVGFCFLANQWQVAKHEDNPLKEGGDAARAAIAFSFFSIFTWGALTLLSLERLKHVSFEEEYNKLFTTQPTHPLAAQAFLGFQRYKLGADSALFSQDYADPSQDPAAASGLHTAYPDMEGPPADTEPAYDGSAGYQGQNY</sequence>
<organism evidence="10 11">
    <name type="scientific">Conger conger</name>
    <name type="common">Conger eel</name>
    <name type="synonym">Muraena conger</name>
    <dbReference type="NCBI Taxonomy" id="82655"/>
    <lineage>
        <taxon>Eukaryota</taxon>
        <taxon>Metazoa</taxon>
        <taxon>Chordata</taxon>
        <taxon>Craniata</taxon>
        <taxon>Vertebrata</taxon>
        <taxon>Euteleostomi</taxon>
        <taxon>Actinopterygii</taxon>
        <taxon>Neopterygii</taxon>
        <taxon>Teleostei</taxon>
        <taxon>Anguilliformes</taxon>
        <taxon>Congridae</taxon>
        <taxon>Conger</taxon>
    </lineage>
</organism>
<dbReference type="OrthoDB" id="10041611at2759"/>
<feature type="transmembrane region" description="Helical" evidence="8">
    <location>
        <begin position="102"/>
        <end position="125"/>
    </location>
</feature>
<evidence type="ECO:0000259" key="9">
    <source>
        <dbReference type="PROSITE" id="PS51225"/>
    </source>
</evidence>
<dbReference type="PANTHER" id="PTHR10838">
    <property type="entry name" value="SYNAPTOGYRIN"/>
    <property type="match status" value="1"/>
</dbReference>